<protein>
    <submittedName>
        <fullName evidence="2">Uncharacterized protein</fullName>
    </submittedName>
</protein>
<dbReference type="Proteomes" id="UP000277582">
    <property type="component" value="Unassembled WGS sequence"/>
</dbReference>
<feature type="region of interest" description="Disordered" evidence="1">
    <location>
        <begin position="49"/>
        <end position="80"/>
    </location>
</feature>
<proteinExistence type="predicted"/>
<evidence type="ECO:0000313" key="3">
    <source>
        <dbReference type="Proteomes" id="UP000277582"/>
    </source>
</evidence>
<gene>
    <name evidence="2" type="ORF">D6D85_07445</name>
</gene>
<keyword evidence="3" id="KW-1185">Reference proteome</keyword>
<dbReference type="EMBL" id="RCOS01000087">
    <property type="protein sequence ID" value="RSN74679.1"/>
    <property type="molecule type" value="Genomic_DNA"/>
</dbReference>
<reference evidence="2 3" key="1">
    <citation type="submission" date="2018-10" db="EMBL/GenBank/DDBJ databases">
        <title>Co-occurring genomic capacity for anaerobic methane metabolism and dissimilatory sulfite reduction discovered in the Korarchaeota.</title>
        <authorList>
            <person name="Mckay L.J."/>
            <person name="Dlakic M."/>
            <person name="Fields M.W."/>
            <person name="Delmont T.O."/>
            <person name="Eren A.M."/>
            <person name="Jay Z.J."/>
            <person name="Klingelsmith K.B."/>
            <person name="Rusch D.B."/>
            <person name="Inskeep W.P."/>
        </authorList>
    </citation>
    <scope>NUCLEOTIDE SEQUENCE [LARGE SCALE GENOMIC DNA]</scope>
    <source>
        <strain evidence="2 3">MDKW</strain>
    </source>
</reference>
<dbReference type="AlphaFoldDB" id="A0A429GLK9"/>
<sequence>MDYRVIMGAKKTKYCGLNNIPPPFDTDNQISQWRAGFSVNRRCLYQSYKEPSDPTFSSSKSPLMPLSEYLEDGNSNKEDN</sequence>
<evidence type="ECO:0000313" key="2">
    <source>
        <dbReference type="EMBL" id="RSN74679.1"/>
    </source>
</evidence>
<name>A0A429GLK9_9CREN</name>
<evidence type="ECO:0000256" key="1">
    <source>
        <dbReference type="SAM" id="MobiDB-lite"/>
    </source>
</evidence>
<organism evidence="2 3">
    <name type="scientific">Candidatus Methanodesulfokora washburnensis</name>
    <dbReference type="NCBI Taxonomy" id="2478471"/>
    <lineage>
        <taxon>Archaea</taxon>
        <taxon>Thermoproteota</taxon>
        <taxon>Candidatus Korarchaeia</taxon>
        <taxon>Candidatus Korarchaeia incertae sedis</taxon>
        <taxon>Candidatus Methanodesulfokora</taxon>
    </lineage>
</organism>
<comment type="caution">
    <text evidence="2">The sequence shown here is derived from an EMBL/GenBank/DDBJ whole genome shotgun (WGS) entry which is preliminary data.</text>
</comment>
<accession>A0A429GLK9</accession>